<dbReference type="Proteomes" id="UP000031433">
    <property type="component" value="Unassembled WGS sequence"/>
</dbReference>
<comment type="caution">
    <text evidence="2">The sequence shown here is derived from an EMBL/GenBank/DDBJ whole genome shotgun (WGS) entry which is preliminary data.</text>
</comment>
<name>A0A0C1TXD4_9BACT</name>
<dbReference type="GO" id="GO:0003677">
    <property type="term" value="F:DNA binding"/>
    <property type="evidence" value="ECO:0007669"/>
    <property type="project" value="UniProtKB-KW"/>
</dbReference>
<dbReference type="EMBL" id="JXBL01000001">
    <property type="protein sequence ID" value="KIE43993.1"/>
    <property type="molecule type" value="Genomic_DNA"/>
</dbReference>
<organism evidence="2 3">
    <name type="scientific">Geobacter soli</name>
    <dbReference type="NCBI Taxonomy" id="1510391"/>
    <lineage>
        <taxon>Bacteria</taxon>
        <taxon>Pseudomonadati</taxon>
        <taxon>Thermodesulfobacteriota</taxon>
        <taxon>Desulfuromonadia</taxon>
        <taxon>Geobacterales</taxon>
        <taxon>Geobacteraceae</taxon>
        <taxon>Geobacter</taxon>
    </lineage>
</organism>
<proteinExistence type="predicted"/>
<dbReference type="AlphaFoldDB" id="A0A0C1TXD4"/>
<feature type="signal peptide" evidence="1">
    <location>
        <begin position="1"/>
        <end position="22"/>
    </location>
</feature>
<keyword evidence="1" id="KW-0732">Signal</keyword>
<protein>
    <submittedName>
        <fullName evidence="2">DNA-binding protein</fullName>
    </submittedName>
</protein>
<reference evidence="2 3" key="1">
    <citation type="submission" date="2015-01" db="EMBL/GenBank/DDBJ databases">
        <title>Genome sequence of the anaerobic bacterium Geobacter soli GSS01, a dissimilatory Fe(III) reducer from soil.</title>
        <authorList>
            <person name="Yang G."/>
            <person name="Zhou S."/>
        </authorList>
    </citation>
    <scope>NUCLEOTIDE SEQUENCE [LARGE SCALE GENOMIC DNA]</scope>
    <source>
        <strain evidence="2 3">GSS01</strain>
    </source>
</reference>
<feature type="chain" id="PRO_5002157320" evidence="1">
    <location>
        <begin position="23"/>
        <end position="244"/>
    </location>
</feature>
<accession>A0A0C1TXD4</accession>
<evidence type="ECO:0000256" key="1">
    <source>
        <dbReference type="SAM" id="SignalP"/>
    </source>
</evidence>
<keyword evidence="2" id="KW-0238">DNA-binding</keyword>
<evidence type="ECO:0000313" key="3">
    <source>
        <dbReference type="Proteomes" id="UP000031433"/>
    </source>
</evidence>
<dbReference type="RefSeq" id="WP_039647863.1">
    <property type="nucleotide sequence ID" value="NZ_JXBL01000001.1"/>
</dbReference>
<gene>
    <name evidence="2" type="ORF">SE37_15885</name>
</gene>
<keyword evidence="3" id="KW-1185">Reference proteome</keyword>
<sequence length="244" mass="25516">MKYVNAFVLMILLASLSLDAHAFGSMGGMGGGGEASVVQGTPLAGKVVETFNGGGYTYVRLERDGKTAWAAIPETSLEVGREVTLKPGMEMQKFFSKALNRTFDSIYFSEGMATQAASTTGKNSAGSKGGVVTPAEKIAVEKAAGANGFTVAELHGNREKLDGKTITVRAKVTKVSAGIMGKNWLHLQDGSGDSSKGSHDLTVTTQNLPAVGEVVTITGTLRKDKDFGGGYRYDAIVEDGTVSH</sequence>
<evidence type="ECO:0000313" key="2">
    <source>
        <dbReference type="EMBL" id="KIE43993.1"/>
    </source>
</evidence>